<comment type="caution">
    <text evidence="1">The sequence shown here is derived from an EMBL/GenBank/DDBJ whole genome shotgun (WGS) entry which is preliminary data.</text>
</comment>
<sequence length="63" mass="6875">MRSSGPDGQVRASLGDPLLDDYLRFVAARSRPNTVLATAYDLKVFFSVVGKEPARVSTTDVME</sequence>
<dbReference type="Proteomes" id="UP000655868">
    <property type="component" value="Unassembled WGS sequence"/>
</dbReference>
<organism evidence="1 2">
    <name type="scientific">Antrihabitans stalagmiti</name>
    <dbReference type="NCBI Taxonomy" id="2799499"/>
    <lineage>
        <taxon>Bacteria</taxon>
        <taxon>Bacillati</taxon>
        <taxon>Actinomycetota</taxon>
        <taxon>Actinomycetes</taxon>
        <taxon>Mycobacteriales</taxon>
        <taxon>Nocardiaceae</taxon>
        <taxon>Antrihabitans</taxon>
    </lineage>
</organism>
<evidence type="ECO:0000313" key="1">
    <source>
        <dbReference type="EMBL" id="MBJ8342932.1"/>
    </source>
</evidence>
<name>A0A934U6Y2_9NOCA</name>
<dbReference type="EMBL" id="JAEMNV010000018">
    <property type="protein sequence ID" value="MBJ8342932.1"/>
    <property type="molecule type" value="Genomic_DNA"/>
</dbReference>
<proteinExistence type="predicted"/>
<evidence type="ECO:0000313" key="2">
    <source>
        <dbReference type="Proteomes" id="UP000655868"/>
    </source>
</evidence>
<evidence type="ECO:0008006" key="3">
    <source>
        <dbReference type="Google" id="ProtNLM"/>
    </source>
</evidence>
<keyword evidence="2" id="KW-1185">Reference proteome</keyword>
<protein>
    <recommendedName>
        <fullName evidence="3">Core-binding (CB) domain-containing protein</fullName>
    </recommendedName>
</protein>
<reference evidence="1" key="1">
    <citation type="submission" date="2020-12" db="EMBL/GenBank/DDBJ databases">
        <title>Antrihabitans popcorni sp. nov. and Antrihabitans auranticaus sp. nov., isolated from a larva cave.</title>
        <authorList>
            <person name="Lee S.D."/>
            <person name="Kim I.S."/>
        </authorList>
    </citation>
    <scope>NUCLEOTIDE SEQUENCE</scope>
    <source>
        <strain evidence="1">YC3-6</strain>
    </source>
</reference>
<gene>
    <name evidence="1" type="ORF">JGU71_29000</name>
</gene>
<dbReference type="RefSeq" id="WP_199682974.1">
    <property type="nucleotide sequence ID" value="NZ_JAEMNV010000018.1"/>
</dbReference>
<accession>A0A934U6Y2</accession>
<dbReference type="AlphaFoldDB" id="A0A934U6Y2"/>